<proteinExistence type="inferred from homology"/>
<dbReference type="SUPFAM" id="SSF48371">
    <property type="entry name" value="ARM repeat"/>
    <property type="match status" value="1"/>
</dbReference>
<dbReference type="InterPro" id="IPR007701">
    <property type="entry name" value="Interferon-rel_develop_reg_N"/>
</dbReference>
<name>A0ABC9FY03_9POAL</name>
<evidence type="ECO:0000256" key="1">
    <source>
        <dbReference type="ARBA" id="ARBA00008828"/>
    </source>
</evidence>
<dbReference type="AlphaFoldDB" id="A0ABC9FY03"/>
<comment type="similarity">
    <text evidence="1">Belongs to the IFRD family.</text>
</comment>
<protein>
    <recommendedName>
        <fullName evidence="2">Interferon-related developmental regulator N-terminal domain-containing protein</fullName>
    </recommendedName>
</protein>
<reference evidence="4" key="1">
    <citation type="submission" date="2024-06" db="EMBL/GenBank/DDBJ databases">
        <authorList>
            <person name="Ryan C."/>
        </authorList>
    </citation>
    <scope>NUCLEOTIDE SEQUENCE [LARGE SCALE GENOMIC DNA]</scope>
</reference>
<dbReference type="EMBL" id="OZ075117">
    <property type="protein sequence ID" value="CAL5084081.1"/>
    <property type="molecule type" value="Genomic_DNA"/>
</dbReference>
<keyword evidence="4" id="KW-1185">Reference proteome</keyword>
<dbReference type="Pfam" id="PF05004">
    <property type="entry name" value="IFRD"/>
    <property type="match status" value="1"/>
</dbReference>
<evidence type="ECO:0000313" key="4">
    <source>
        <dbReference type="Proteomes" id="UP001497457"/>
    </source>
</evidence>
<dbReference type="InterPro" id="IPR016024">
    <property type="entry name" value="ARM-type_fold"/>
</dbReference>
<feature type="domain" description="Interferon-related developmental regulator N-terminal" evidence="2">
    <location>
        <begin position="20"/>
        <end position="291"/>
    </location>
</feature>
<dbReference type="PANTHER" id="PTHR12354:SF11">
    <property type="entry name" value="OS02G0219050 PROTEIN"/>
    <property type="match status" value="1"/>
</dbReference>
<gene>
    <name evidence="3" type="ORF">URODEC1_LOCUS110329</name>
</gene>
<dbReference type="InterPro" id="IPR039777">
    <property type="entry name" value="IFRD"/>
</dbReference>
<evidence type="ECO:0000259" key="2">
    <source>
        <dbReference type="Pfam" id="PF05004"/>
    </source>
</evidence>
<reference evidence="3 4" key="2">
    <citation type="submission" date="2024-10" db="EMBL/GenBank/DDBJ databases">
        <authorList>
            <person name="Ryan C."/>
        </authorList>
    </citation>
    <scope>NUCLEOTIDE SEQUENCE [LARGE SCALE GENOMIC DNA]</scope>
</reference>
<evidence type="ECO:0000313" key="3">
    <source>
        <dbReference type="EMBL" id="CAL5084081.1"/>
    </source>
</evidence>
<sequence>MARNGNPENYELVIDECIRLLQDRIDYYQKIKPSPAMHEAAMAWIVGELEGHLPFEELDMRCLTIFAFSGVSIRKGTRNEARHAYRAVGLLLLTLRDGSPGPLLDEAFPALSKTIQGHTDAPPALVAAAIDCLAAASFAGARHVERSMDALWRVVVPPAARSRSAAKAKKIRGAPETSPVVVAAAVSAWTFLLTTVIPATNTRQRKADRAGWSAAVASLAKLLDADDRRVRMAAGEALAVCVELNLLTEGKDMDALAAKASDLAAESASKGANNAFLREQKELFGRIAAFLDHDEPPATSVRTSLERHGVMKVSTWVRLVQLNFLRKFLGKGFLKHAQGNPLLNEAFRLGRLEGKPLSIQNKGSGMTIDDLLRDLNSRRDWHSWLCYNIFDLTQVVGITTRWPEMLLQLGWH</sequence>
<organism evidence="3 4">
    <name type="scientific">Urochloa decumbens</name>
    <dbReference type="NCBI Taxonomy" id="240449"/>
    <lineage>
        <taxon>Eukaryota</taxon>
        <taxon>Viridiplantae</taxon>
        <taxon>Streptophyta</taxon>
        <taxon>Embryophyta</taxon>
        <taxon>Tracheophyta</taxon>
        <taxon>Spermatophyta</taxon>
        <taxon>Magnoliopsida</taxon>
        <taxon>Liliopsida</taxon>
        <taxon>Poales</taxon>
        <taxon>Poaceae</taxon>
        <taxon>PACMAD clade</taxon>
        <taxon>Panicoideae</taxon>
        <taxon>Panicodae</taxon>
        <taxon>Paniceae</taxon>
        <taxon>Melinidinae</taxon>
        <taxon>Urochloa</taxon>
    </lineage>
</organism>
<dbReference type="PANTHER" id="PTHR12354">
    <property type="entry name" value="INTERFERON-RELATED DEVELOPMENTAL REGULATOR"/>
    <property type="match status" value="1"/>
</dbReference>
<accession>A0ABC9FY03</accession>
<dbReference type="Proteomes" id="UP001497457">
    <property type="component" value="Chromosome 7b"/>
</dbReference>